<keyword evidence="1" id="KW-0732">Signal</keyword>
<dbReference type="Gene3D" id="2.160.20.10">
    <property type="entry name" value="Single-stranded right-handed beta-helix, Pectin lyase-like"/>
    <property type="match status" value="1"/>
</dbReference>
<reference evidence="2 3" key="1">
    <citation type="submission" date="2017-08" db="EMBL/GenBank/DDBJ databases">
        <title>Infants hospitalized years apart are colonized by the same room-sourced microbial strains.</title>
        <authorList>
            <person name="Brooks B."/>
            <person name="Olm M.R."/>
            <person name="Firek B.A."/>
            <person name="Baker R."/>
            <person name="Thomas B.C."/>
            <person name="Morowitz M.J."/>
            <person name="Banfield J.F."/>
        </authorList>
    </citation>
    <scope>NUCLEOTIDE SEQUENCE [LARGE SCALE GENOMIC DNA]</scope>
    <source>
        <strain evidence="2">S2_018_000_R2_101</strain>
    </source>
</reference>
<comment type="caution">
    <text evidence="2">The sequence shown here is derived from an EMBL/GenBank/DDBJ whole genome shotgun (WGS) entry which is preliminary data.</text>
</comment>
<dbReference type="EMBL" id="QFNN01000030">
    <property type="protein sequence ID" value="PZO90346.1"/>
    <property type="molecule type" value="Genomic_DNA"/>
</dbReference>
<feature type="chain" id="PRO_5016068165" description="Right handed beta helix domain-containing protein" evidence="1">
    <location>
        <begin position="22"/>
        <end position="317"/>
    </location>
</feature>
<dbReference type="Proteomes" id="UP000249066">
    <property type="component" value="Unassembled WGS sequence"/>
</dbReference>
<dbReference type="AlphaFoldDB" id="A0A2W5AAK1"/>
<dbReference type="InterPro" id="IPR011050">
    <property type="entry name" value="Pectin_lyase_fold/virulence"/>
</dbReference>
<sequence length="317" mass="32916">MIARAARFSLVVLGGVTAFLASPLVAQHDGPFRIAESGRSYPTLAEAVAAIGGGEGTILIAPGSYRMCAVQAAGRITYRAAAPGKVIFEGVACEGKAALVLRGRSARIEGLVFRGISVPDANGSGIRIEQGDLAVSNAMFLDSEEGILSADDPGATISIDRSTFAGLGRCDRGLSCAHSIYIGHYGALSVTASRFERGRGGHYVKSRAPIVTVSDSSFDDSAGRATNYMIDLPAGATGTIVRNIFVQGRDKENYSALIAVAAEARENSSAGLAIADNIATIAPGVERRTTFVVDWSHEALKIGANRLGPGIANFATR</sequence>
<evidence type="ECO:0000313" key="2">
    <source>
        <dbReference type="EMBL" id="PZO90346.1"/>
    </source>
</evidence>
<gene>
    <name evidence="2" type="ORF">DI623_07115</name>
</gene>
<name>A0A2W5AAK1_9SPHN</name>
<dbReference type="InterPro" id="IPR012334">
    <property type="entry name" value="Pectin_lyas_fold"/>
</dbReference>
<evidence type="ECO:0000256" key="1">
    <source>
        <dbReference type="SAM" id="SignalP"/>
    </source>
</evidence>
<feature type="signal peptide" evidence="1">
    <location>
        <begin position="1"/>
        <end position="21"/>
    </location>
</feature>
<proteinExistence type="predicted"/>
<accession>A0A2W5AAK1</accession>
<evidence type="ECO:0008006" key="4">
    <source>
        <dbReference type="Google" id="ProtNLM"/>
    </source>
</evidence>
<protein>
    <recommendedName>
        <fullName evidence="4">Right handed beta helix domain-containing protein</fullName>
    </recommendedName>
</protein>
<evidence type="ECO:0000313" key="3">
    <source>
        <dbReference type="Proteomes" id="UP000249066"/>
    </source>
</evidence>
<dbReference type="SUPFAM" id="SSF51126">
    <property type="entry name" value="Pectin lyase-like"/>
    <property type="match status" value="1"/>
</dbReference>
<organism evidence="2 3">
    <name type="scientific">Sphingomonas sanxanigenens</name>
    <dbReference type="NCBI Taxonomy" id="397260"/>
    <lineage>
        <taxon>Bacteria</taxon>
        <taxon>Pseudomonadati</taxon>
        <taxon>Pseudomonadota</taxon>
        <taxon>Alphaproteobacteria</taxon>
        <taxon>Sphingomonadales</taxon>
        <taxon>Sphingomonadaceae</taxon>
        <taxon>Sphingomonas</taxon>
    </lineage>
</organism>